<evidence type="ECO:0000313" key="8">
    <source>
        <dbReference type="EMBL" id="PVY61389.1"/>
    </source>
</evidence>
<dbReference type="STRING" id="1231391.GCA_000308195_00883"/>
<dbReference type="GO" id="GO:0005886">
    <property type="term" value="C:plasma membrane"/>
    <property type="evidence" value="ECO:0007669"/>
    <property type="project" value="UniProtKB-SubCell"/>
</dbReference>
<organism evidence="8 9">
    <name type="scientific">Pusillimonas noertemannii</name>
    <dbReference type="NCBI Taxonomy" id="305977"/>
    <lineage>
        <taxon>Bacteria</taxon>
        <taxon>Pseudomonadati</taxon>
        <taxon>Pseudomonadota</taxon>
        <taxon>Betaproteobacteria</taxon>
        <taxon>Burkholderiales</taxon>
        <taxon>Alcaligenaceae</taxon>
        <taxon>Pusillimonas</taxon>
    </lineage>
</organism>
<feature type="transmembrane region" description="Helical" evidence="6">
    <location>
        <begin position="6"/>
        <end position="25"/>
    </location>
</feature>
<dbReference type="InterPro" id="IPR042094">
    <property type="entry name" value="T2SS_GspF_sf"/>
</dbReference>
<dbReference type="PANTHER" id="PTHR35007:SF1">
    <property type="entry name" value="PILUS ASSEMBLY PROTEIN"/>
    <property type="match status" value="1"/>
</dbReference>
<proteinExistence type="predicted"/>
<evidence type="ECO:0000256" key="6">
    <source>
        <dbReference type="SAM" id="Phobius"/>
    </source>
</evidence>
<dbReference type="RefSeq" id="WP_116519040.1">
    <property type="nucleotide sequence ID" value="NZ_JACCEX010000004.1"/>
</dbReference>
<feature type="domain" description="Type II secretion system protein GspF" evidence="7">
    <location>
        <begin position="115"/>
        <end position="239"/>
    </location>
</feature>
<sequence>MILVFLAGVLVAGVMVAWLMQRWLPQGLVRYRKAYTRTAQNRLGEFFLFLDPASLWQANLLACGVVFVVVVVVASASPGLALAAAGVVLAAPRWALGHLRRRRQSRFDEQLPDLLLSLSGALRAGSSVQAALHHIVPQAPVPLSQEFGLVLREQRMGVPLEQALANLQERMPSEGTGLVVSSLSIALGNGGNLAETLERIAATLRARTQLRARVAALTSQGRLQAWIMACLPLALALVLDHLDPQSMALLWHTPAGWAVLAVVAVLELAGIALIRRIVDIQV</sequence>
<comment type="subcellular location">
    <subcellularLocation>
        <location evidence="1">Cell membrane</location>
        <topology evidence="1">Multi-pass membrane protein</topology>
    </subcellularLocation>
</comment>
<reference evidence="8 9" key="1">
    <citation type="submission" date="2018-04" db="EMBL/GenBank/DDBJ databases">
        <title>Genomic Encyclopedia of Type Strains, Phase IV (KMG-IV): sequencing the most valuable type-strain genomes for metagenomic binning, comparative biology and taxonomic classification.</title>
        <authorList>
            <person name="Goeker M."/>
        </authorList>
    </citation>
    <scope>NUCLEOTIDE SEQUENCE [LARGE SCALE GENOMIC DNA]</scope>
    <source>
        <strain evidence="8 9">DSM 10065</strain>
    </source>
</reference>
<keyword evidence="3 6" id="KW-0812">Transmembrane</keyword>
<gene>
    <name evidence="8" type="ORF">C7440_2940</name>
</gene>
<comment type="caution">
    <text evidence="8">The sequence shown here is derived from an EMBL/GenBank/DDBJ whole genome shotgun (WGS) entry which is preliminary data.</text>
</comment>
<dbReference type="Pfam" id="PF00482">
    <property type="entry name" value="T2SSF"/>
    <property type="match status" value="1"/>
</dbReference>
<keyword evidence="2" id="KW-1003">Cell membrane</keyword>
<feature type="transmembrane region" description="Helical" evidence="6">
    <location>
        <begin position="254"/>
        <end position="274"/>
    </location>
</feature>
<dbReference type="EMBL" id="QEKO01000004">
    <property type="protein sequence ID" value="PVY61389.1"/>
    <property type="molecule type" value="Genomic_DNA"/>
</dbReference>
<dbReference type="InterPro" id="IPR018076">
    <property type="entry name" value="T2SS_GspF_dom"/>
</dbReference>
<dbReference type="Gene3D" id="1.20.81.30">
    <property type="entry name" value="Type II secretion system (T2SS), domain F"/>
    <property type="match status" value="1"/>
</dbReference>
<keyword evidence="4 6" id="KW-1133">Transmembrane helix</keyword>
<dbReference type="PANTHER" id="PTHR35007">
    <property type="entry name" value="INTEGRAL MEMBRANE PROTEIN-RELATED"/>
    <property type="match status" value="1"/>
</dbReference>
<dbReference type="AlphaFoldDB" id="A0A2U1CK43"/>
<keyword evidence="9" id="KW-1185">Reference proteome</keyword>
<evidence type="ECO:0000313" key="9">
    <source>
        <dbReference type="Proteomes" id="UP000246145"/>
    </source>
</evidence>
<dbReference type="Proteomes" id="UP000246145">
    <property type="component" value="Unassembled WGS sequence"/>
</dbReference>
<evidence type="ECO:0000256" key="2">
    <source>
        <dbReference type="ARBA" id="ARBA00022475"/>
    </source>
</evidence>
<protein>
    <submittedName>
        <fullName evidence="8">Tight adherence protein B</fullName>
    </submittedName>
</protein>
<evidence type="ECO:0000256" key="5">
    <source>
        <dbReference type="ARBA" id="ARBA00023136"/>
    </source>
</evidence>
<evidence type="ECO:0000259" key="7">
    <source>
        <dbReference type="Pfam" id="PF00482"/>
    </source>
</evidence>
<name>A0A2U1CK43_9BURK</name>
<accession>A0A2U1CK43</accession>
<evidence type="ECO:0000256" key="4">
    <source>
        <dbReference type="ARBA" id="ARBA00022989"/>
    </source>
</evidence>
<evidence type="ECO:0000256" key="1">
    <source>
        <dbReference type="ARBA" id="ARBA00004651"/>
    </source>
</evidence>
<dbReference type="OrthoDB" id="597333at2"/>
<feature type="transmembrane region" description="Helical" evidence="6">
    <location>
        <begin position="46"/>
        <end position="73"/>
    </location>
</feature>
<keyword evidence="5 6" id="KW-0472">Membrane</keyword>
<feature type="transmembrane region" description="Helical" evidence="6">
    <location>
        <begin position="223"/>
        <end position="242"/>
    </location>
</feature>
<evidence type="ECO:0000256" key="3">
    <source>
        <dbReference type="ARBA" id="ARBA00022692"/>
    </source>
</evidence>